<name>A0A3P7Z868_HELPZ</name>
<protein>
    <submittedName>
        <fullName evidence="4">Peptidase S1 domain-containing protein</fullName>
    </submittedName>
</protein>
<dbReference type="AlphaFoldDB" id="A0A3P7Z868"/>
<dbReference type="Pfam" id="PF00089">
    <property type="entry name" value="Trypsin"/>
    <property type="match status" value="1"/>
</dbReference>
<evidence type="ECO:0000259" key="1">
    <source>
        <dbReference type="Pfam" id="PF00089"/>
    </source>
</evidence>
<dbReference type="GO" id="GO:0004252">
    <property type="term" value="F:serine-type endopeptidase activity"/>
    <property type="evidence" value="ECO:0007669"/>
    <property type="project" value="InterPro"/>
</dbReference>
<accession>A0A3P7Z868</accession>
<reference evidence="4" key="2">
    <citation type="submission" date="2019-09" db="UniProtKB">
        <authorList>
            <consortium name="WormBaseParasite"/>
        </authorList>
    </citation>
    <scope>IDENTIFICATION</scope>
</reference>
<dbReference type="WBParaSite" id="HPBE_0001078601-mRNA-1">
    <property type="protein sequence ID" value="HPBE_0001078601-mRNA-1"/>
    <property type="gene ID" value="HPBE_0001078601"/>
</dbReference>
<evidence type="ECO:0000313" key="4">
    <source>
        <dbReference type="WBParaSite" id="HPBE_0001078601-mRNA-1"/>
    </source>
</evidence>
<dbReference type="InterPro" id="IPR009003">
    <property type="entry name" value="Peptidase_S1_PA"/>
</dbReference>
<dbReference type="GO" id="GO:0006508">
    <property type="term" value="P:proteolysis"/>
    <property type="evidence" value="ECO:0007669"/>
    <property type="project" value="InterPro"/>
</dbReference>
<feature type="domain" description="Peptidase S1" evidence="1">
    <location>
        <begin position="117"/>
        <end position="165"/>
    </location>
</feature>
<reference evidence="2 3" key="1">
    <citation type="submission" date="2018-11" db="EMBL/GenBank/DDBJ databases">
        <authorList>
            <consortium name="Pathogen Informatics"/>
        </authorList>
    </citation>
    <scope>NUCLEOTIDE SEQUENCE [LARGE SCALE GENOMIC DNA]</scope>
</reference>
<dbReference type="InterPro" id="IPR001254">
    <property type="entry name" value="Trypsin_dom"/>
</dbReference>
<evidence type="ECO:0000313" key="2">
    <source>
        <dbReference type="EMBL" id="VDO86339.1"/>
    </source>
</evidence>
<evidence type="ECO:0000313" key="3">
    <source>
        <dbReference type="Proteomes" id="UP000050761"/>
    </source>
</evidence>
<dbReference type="Gene3D" id="2.40.10.10">
    <property type="entry name" value="Trypsin-like serine proteases"/>
    <property type="match status" value="1"/>
</dbReference>
<dbReference type="InterPro" id="IPR043504">
    <property type="entry name" value="Peptidase_S1_PA_chymotrypsin"/>
</dbReference>
<dbReference type="Proteomes" id="UP000050761">
    <property type="component" value="Unassembled WGS sequence"/>
</dbReference>
<gene>
    <name evidence="2" type="ORF">HPBE_LOCUS10787</name>
</gene>
<organism evidence="2">
    <name type="scientific">Heligmosomoides polygyrus</name>
    <name type="common">Parasitic roundworm</name>
    <dbReference type="NCBI Taxonomy" id="6339"/>
    <lineage>
        <taxon>Eukaryota</taxon>
        <taxon>Metazoa</taxon>
        <taxon>Ecdysozoa</taxon>
        <taxon>Nematoda</taxon>
        <taxon>Chromadorea</taxon>
        <taxon>Rhabditida</taxon>
        <taxon>Rhabditina</taxon>
        <taxon>Rhabditomorpha</taxon>
        <taxon>Strongyloidea</taxon>
        <taxon>Heligmosomidae</taxon>
        <taxon>Heligmosomoides</taxon>
    </lineage>
</organism>
<dbReference type="EMBL" id="UZAH01026882">
    <property type="protein sequence ID" value="VDO86339.1"/>
    <property type="molecule type" value="Genomic_DNA"/>
</dbReference>
<sequence length="254" mass="27859">MPCTGAELIDQRRRYWAGVNRVKLRAIAPLSVGWRRFKIGAMRLIAGPGNIIRAQLRVCKYAMVGSRVTASSALRSAHPKECDSMGRFVLFKSPAKHSLKNLYQNGRQVIDVYFIKNTKKEMVISSPPGVGICAGDEGGPLFYEGPANISTLIGITAVGNTCQGNYKRKLSGAKNWTMCDFKKDRIGNYVADVRGNLEWICEQSGPGAYFVGIKPASNATDIVDMSSEARFPLTHFFLLDLIAGPPLLVFPPCL</sequence>
<keyword evidence="3" id="KW-1185">Reference proteome</keyword>
<dbReference type="SUPFAM" id="SSF50494">
    <property type="entry name" value="Trypsin-like serine proteases"/>
    <property type="match status" value="1"/>
</dbReference>
<proteinExistence type="predicted"/>